<accession>A0A653D9F7</accession>
<dbReference type="Proteomes" id="UP000410492">
    <property type="component" value="Unassembled WGS sequence"/>
</dbReference>
<feature type="signal peptide" evidence="1">
    <location>
        <begin position="1"/>
        <end position="19"/>
    </location>
</feature>
<evidence type="ECO:0008006" key="4">
    <source>
        <dbReference type="Google" id="ProtNLM"/>
    </source>
</evidence>
<sequence>MRLLLAMGLFALAIVQCTSKACPPDYCEGKVFPCPLVRCRAEYVVRILPERCSCCQRCYRRLNEGATCGNDVDGVCDDNLKCIDNICKRI</sequence>
<evidence type="ECO:0000256" key="1">
    <source>
        <dbReference type="SAM" id="SignalP"/>
    </source>
</evidence>
<dbReference type="OrthoDB" id="6713042at2759"/>
<evidence type="ECO:0000313" key="3">
    <source>
        <dbReference type="Proteomes" id="UP000410492"/>
    </source>
</evidence>
<proteinExistence type="predicted"/>
<organism evidence="2 3">
    <name type="scientific">Callosobruchus maculatus</name>
    <name type="common">Southern cowpea weevil</name>
    <name type="synonym">Pulse bruchid</name>
    <dbReference type="NCBI Taxonomy" id="64391"/>
    <lineage>
        <taxon>Eukaryota</taxon>
        <taxon>Metazoa</taxon>
        <taxon>Ecdysozoa</taxon>
        <taxon>Arthropoda</taxon>
        <taxon>Hexapoda</taxon>
        <taxon>Insecta</taxon>
        <taxon>Pterygota</taxon>
        <taxon>Neoptera</taxon>
        <taxon>Endopterygota</taxon>
        <taxon>Coleoptera</taxon>
        <taxon>Polyphaga</taxon>
        <taxon>Cucujiformia</taxon>
        <taxon>Chrysomeloidea</taxon>
        <taxon>Chrysomelidae</taxon>
        <taxon>Bruchinae</taxon>
        <taxon>Bruchini</taxon>
        <taxon>Callosobruchus</taxon>
    </lineage>
</organism>
<keyword evidence="3" id="KW-1185">Reference proteome</keyword>
<evidence type="ECO:0000313" key="2">
    <source>
        <dbReference type="EMBL" id="VEN56792.1"/>
    </source>
</evidence>
<protein>
    <recommendedName>
        <fullName evidence="4">IGFBP N-terminal domain-containing protein</fullName>
    </recommendedName>
</protein>
<name>A0A653D9F7_CALMS</name>
<keyword evidence="1" id="KW-0732">Signal</keyword>
<dbReference type="EMBL" id="CAACVG010010849">
    <property type="protein sequence ID" value="VEN56792.1"/>
    <property type="molecule type" value="Genomic_DNA"/>
</dbReference>
<feature type="chain" id="PRO_5024853586" description="IGFBP N-terminal domain-containing protein" evidence="1">
    <location>
        <begin position="20"/>
        <end position="90"/>
    </location>
</feature>
<dbReference type="AlphaFoldDB" id="A0A653D9F7"/>
<gene>
    <name evidence="2" type="ORF">CALMAC_LOCUS15594</name>
</gene>
<reference evidence="2 3" key="1">
    <citation type="submission" date="2019-01" db="EMBL/GenBank/DDBJ databases">
        <authorList>
            <person name="Sayadi A."/>
        </authorList>
    </citation>
    <scope>NUCLEOTIDE SEQUENCE [LARGE SCALE GENOMIC DNA]</scope>
</reference>